<dbReference type="Gene3D" id="2.40.160.40">
    <property type="entry name" value="monomeric porin ompg"/>
    <property type="match status" value="1"/>
</dbReference>
<gene>
    <name evidence="3" type="ORF">GAB14E_2478</name>
</gene>
<accession>A0A099KW87</accession>
<protein>
    <recommendedName>
        <fullName evidence="5">Porin domain-containing protein</fullName>
    </recommendedName>
</protein>
<dbReference type="PATRIC" id="fig|28229.3.peg.2100"/>
<dbReference type="Proteomes" id="UP000029868">
    <property type="component" value="Unassembled WGS sequence"/>
</dbReference>
<dbReference type="AlphaFoldDB" id="A0A099KW87"/>
<keyword evidence="1 2" id="KW-0732">Signal</keyword>
<dbReference type="InterPro" id="IPR053713">
    <property type="entry name" value="Bact_OM_Channel_sf"/>
</dbReference>
<dbReference type="OrthoDB" id="5817226at2"/>
<evidence type="ECO:0000256" key="2">
    <source>
        <dbReference type="SAM" id="SignalP"/>
    </source>
</evidence>
<proteinExistence type="predicted"/>
<comment type="caution">
    <text evidence="3">The sequence shown here is derived from an EMBL/GenBank/DDBJ whole genome shotgun (WGS) entry which is preliminary data.</text>
</comment>
<dbReference type="InterPro" id="IPR036709">
    <property type="entry name" value="Autotransporte_beta_dom_sf"/>
</dbReference>
<evidence type="ECO:0000313" key="4">
    <source>
        <dbReference type="Proteomes" id="UP000029868"/>
    </source>
</evidence>
<evidence type="ECO:0000313" key="3">
    <source>
        <dbReference type="EMBL" id="KGJ93923.1"/>
    </source>
</evidence>
<dbReference type="SUPFAM" id="SSF103515">
    <property type="entry name" value="Autotransporter"/>
    <property type="match status" value="1"/>
</dbReference>
<sequence length="322" mass="34603">MKKILSITLAVSAALSTSAMASVGGNGIFGDVAFINDKGTNTSAAVAQNDVNETVIGATHRMENGVFIGAETTYDWNSDTSGHKATTVGAGYRFNISENFYIMPQASYTFRDHASDYSYGLESFASTRIADGTDWNSGTDYNVGDSWKLGLQSAYHLDNGVFFAARYSYEKSKDVMSVGSIVTGSISDSSMNPETTIFTDSKAGFDSNVGMHEMELTVGYKLDNVALLSASWKQTQFSDVSGYNNEQVNISPASSVISSNSAEFKGKSDDFEVRAAYLGFENAMPFVSFTRVGDHTIKSGAMPSNLVGSSENVLEVGFSYNF</sequence>
<name>A0A099KW87_COLPS</name>
<organism evidence="3 4">
    <name type="scientific">Colwellia psychrerythraea</name>
    <name type="common">Vibrio psychroerythus</name>
    <dbReference type="NCBI Taxonomy" id="28229"/>
    <lineage>
        <taxon>Bacteria</taxon>
        <taxon>Pseudomonadati</taxon>
        <taxon>Pseudomonadota</taxon>
        <taxon>Gammaproteobacteria</taxon>
        <taxon>Alteromonadales</taxon>
        <taxon>Colwelliaceae</taxon>
        <taxon>Colwellia</taxon>
    </lineage>
</organism>
<evidence type="ECO:0008006" key="5">
    <source>
        <dbReference type="Google" id="ProtNLM"/>
    </source>
</evidence>
<dbReference type="RefSeq" id="WP_033082137.1">
    <property type="nucleotide sequence ID" value="NZ_JQEC01000021.1"/>
</dbReference>
<feature type="signal peptide" evidence="2">
    <location>
        <begin position="1"/>
        <end position="21"/>
    </location>
</feature>
<reference evidence="3 4" key="1">
    <citation type="submission" date="2014-08" db="EMBL/GenBank/DDBJ databases">
        <title>Genomic and Phenotypic Diversity of Colwellia psychrerythraea strains from Disparate Marine Basins.</title>
        <authorList>
            <person name="Techtmann S.M."/>
            <person name="Stelling S.C."/>
            <person name="Utturkar S.M."/>
            <person name="Alshibli N."/>
            <person name="Harris A."/>
            <person name="Brown S.D."/>
            <person name="Hazen T.C."/>
        </authorList>
    </citation>
    <scope>NUCLEOTIDE SEQUENCE [LARGE SCALE GENOMIC DNA]</scope>
    <source>
        <strain evidence="3 4">GAB14E</strain>
    </source>
</reference>
<dbReference type="EMBL" id="JQEC01000021">
    <property type="protein sequence ID" value="KGJ93923.1"/>
    <property type="molecule type" value="Genomic_DNA"/>
</dbReference>
<evidence type="ECO:0000256" key="1">
    <source>
        <dbReference type="ARBA" id="ARBA00022729"/>
    </source>
</evidence>
<feature type="chain" id="PRO_5001957391" description="Porin domain-containing protein" evidence="2">
    <location>
        <begin position="22"/>
        <end position="322"/>
    </location>
</feature>